<evidence type="ECO:0000313" key="2">
    <source>
        <dbReference type="EMBL" id="SHL67150.1"/>
    </source>
</evidence>
<reference evidence="2 3" key="1">
    <citation type="submission" date="2016-11" db="EMBL/GenBank/DDBJ databases">
        <authorList>
            <person name="Jaros S."/>
            <person name="Januszkiewicz K."/>
            <person name="Wedrychowicz H."/>
        </authorList>
    </citation>
    <scope>NUCLEOTIDE SEQUENCE [LARGE SCALE GENOMIC DNA]</scope>
    <source>
        <strain evidence="2 3">DSM 4740</strain>
    </source>
</reference>
<evidence type="ECO:0000313" key="3">
    <source>
        <dbReference type="Proteomes" id="UP000184123"/>
    </source>
</evidence>
<proteinExistence type="predicted"/>
<dbReference type="STRING" id="44933.SAMN05660971_01110"/>
<dbReference type="PANTHER" id="PTHR40124:SF1">
    <property type="entry name" value="DISAGGREGATASE RELATED REPEAT PROTEIN"/>
    <property type="match status" value="1"/>
</dbReference>
<accession>A0A1M7CIU8</accession>
<organism evidence="2 3">
    <name type="scientific">Halomonas cupida</name>
    <dbReference type="NCBI Taxonomy" id="44933"/>
    <lineage>
        <taxon>Bacteria</taxon>
        <taxon>Pseudomonadati</taxon>
        <taxon>Pseudomonadota</taxon>
        <taxon>Gammaproteobacteria</taxon>
        <taxon>Oceanospirillales</taxon>
        <taxon>Halomonadaceae</taxon>
        <taxon>Halomonas</taxon>
    </lineage>
</organism>
<gene>
    <name evidence="2" type="ORF">SAMN05660971_01110</name>
</gene>
<dbReference type="Gene3D" id="2.60.120.200">
    <property type="match status" value="1"/>
</dbReference>
<feature type="domain" description="Polysaccharide lyase 14" evidence="1">
    <location>
        <begin position="107"/>
        <end position="301"/>
    </location>
</feature>
<dbReference type="RefSeq" id="WP_174788048.1">
    <property type="nucleotide sequence ID" value="NZ_BJXU01000122.1"/>
</dbReference>
<evidence type="ECO:0000259" key="1">
    <source>
        <dbReference type="Pfam" id="PF21294"/>
    </source>
</evidence>
<dbReference type="Pfam" id="PF21294">
    <property type="entry name" value="Polysacc_lyase_14"/>
    <property type="match status" value="1"/>
</dbReference>
<dbReference type="PANTHER" id="PTHR40124">
    <property type="match status" value="1"/>
</dbReference>
<name>A0A1M7CIU8_9GAMM</name>
<dbReference type="EMBL" id="FRCA01000002">
    <property type="protein sequence ID" value="SHL67150.1"/>
    <property type="molecule type" value="Genomic_DNA"/>
</dbReference>
<sequence length="308" mass="33288">MTSRFMPSGSALLQALLSRTVPLKTATGMGLLALPLMAGLSFNVQADDDQPQLNVPAVAPCSARMPLVAAPSPLPTSADAHQAIRAGFSTDRTWGTEENVDLLNDGTATALRVTYPEDTSSPGDTEVGGAGFYSAPPALQGRDHACLSYRVRFESGFDFVKGGKLPGLYGGEAPSGGDEVTGENGFSMRYMWREQGAGELYEYVVNKDDDDYGESVGRGQWYFPSGQWVQLEQEVILNDPGQSNGVVRVWVDGQPVLEQQGLVYRTSDSVHIDGLMFSTFFGGHGEEWRTPRDQHADFADFRIHAPAS</sequence>
<dbReference type="Proteomes" id="UP000184123">
    <property type="component" value="Unassembled WGS sequence"/>
</dbReference>
<dbReference type="InterPro" id="IPR048958">
    <property type="entry name" value="Polysacc_lyase_14"/>
</dbReference>
<protein>
    <recommendedName>
        <fullName evidence="1">Polysaccharide lyase 14 domain-containing protein</fullName>
    </recommendedName>
</protein>
<dbReference type="AlphaFoldDB" id="A0A1M7CIU8"/>